<evidence type="ECO:0008006" key="3">
    <source>
        <dbReference type="Google" id="ProtNLM"/>
    </source>
</evidence>
<proteinExistence type="predicted"/>
<keyword evidence="2" id="KW-1185">Reference proteome</keyword>
<dbReference type="STRING" id="679937.Bcop_1771"/>
<evidence type="ECO:0000313" key="1">
    <source>
        <dbReference type="EMBL" id="EGJ71961.1"/>
    </source>
</evidence>
<dbReference type="EMBL" id="CM001167">
    <property type="protein sequence ID" value="EGJ71961.1"/>
    <property type="molecule type" value="Genomic_DNA"/>
</dbReference>
<dbReference type="AlphaFoldDB" id="F3ZRF3"/>
<dbReference type="eggNOG" id="ENOG502Z9ZE">
    <property type="taxonomic scope" value="Bacteria"/>
</dbReference>
<accession>F3ZRF3</accession>
<reference evidence="1 2" key="1">
    <citation type="journal article" date="2011" name="Stand. Genomic Sci.">
        <title>Non-contiguous finished genome sequence of Bacteroides coprosuis type strain (PC139).</title>
        <authorList>
            <person name="Land M."/>
            <person name="Held B."/>
            <person name="Gronow S."/>
            <person name="Abt B."/>
            <person name="Lucas S."/>
            <person name="Del Rio T.G."/>
            <person name="Nolan M."/>
            <person name="Tice H."/>
            <person name="Cheng J.F."/>
            <person name="Pitluck S."/>
            <person name="Liolios K."/>
            <person name="Pagani I."/>
            <person name="Ivanova N."/>
            <person name="Mavromatis K."/>
            <person name="Mikhailova N."/>
            <person name="Pati A."/>
            <person name="Tapia R."/>
            <person name="Han C."/>
            <person name="Goodwin L."/>
            <person name="Chen A."/>
            <person name="Palaniappan K."/>
            <person name="Hauser L."/>
            <person name="Brambilla E.M."/>
            <person name="Rohde M."/>
            <person name="Goker M."/>
            <person name="Detter J.C."/>
            <person name="Woyke T."/>
            <person name="Bristow J."/>
            <person name="Eisen J.A."/>
            <person name="Markowitz V."/>
            <person name="Hugenholtz P."/>
            <person name="Kyrpides N.C."/>
            <person name="Klenk H.P."/>
            <person name="Lapidus A."/>
        </authorList>
    </citation>
    <scope>NUCLEOTIDE SEQUENCE</scope>
    <source>
        <strain evidence="1 2">DSM 18011</strain>
    </source>
</reference>
<name>F3ZRF3_9BACE</name>
<gene>
    <name evidence="1" type="ORF">Bcop_1771</name>
</gene>
<protein>
    <recommendedName>
        <fullName evidence="3">Cytoplasmic protein</fullName>
    </recommendedName>
</protein>
<dbReference type="InterPro" id="IPR014858">
    <property type="entry name" value="BrxB"/>
</dbReference>
<evidence type="ECO:0000313" key="2">
    <source>
        <dbReference type="Proteomes" id="UP000018439"/>
    </source>
</evidence>
<organism evidence="1 2">
    <name type="scientific">Bacteroides coprosuis DSM 18011</name>
    <dbReference type="NCBI Taxonomy" id="679937"/>
    <lineage>
        <taxon>Bacteria</taxon>
        <taxon>Pseudomonadati</taxon>
        <taxon>Bacteroidota</taxon>
        <taxon>Bacteroidia</taxon>
        <taxon>Bacteroidales</taxon>
        <taxon>Bacteroidaceae</taxon>
        <taxon>Bacteroides</taxon>
    </lineage>
</organism>
<dbReference type="Pfam" id="PF08747">
    <property type="entry name" value="BrxB"/>
    <property type="match status" value="1"/>
</dbReference>
<dbReference type="HOGENOM" id="CLU_101277_0_0_10"/>
<dbReference type="Proteomes" id="UP000018439">
    <property type="component" value="Chromosome"/>
</dbReference>
<sequence>MKTEINTVTDLFPIVSSERYLNMEALGGEIPFWIYPYDIQKEATVELEIKGLVQKLKVQNISVLCLDLFELSVSIIQEDVGLDEMFEIEQEMREDDKHDFLRATQSVLDIHNRFIPKIKELIDTGEYQILFLKGIGAVYPFIRSHIILNNLQSIVKEMPTLLFFPGEYTGQALNIFGKLKDDNYYRAFNILEYKL</sequence>